<reference evidence="1" key="1">
    <citation type="submission" date="2018-05" db="EMBL/GenBank/DDBJ databases">
        <title>Draft genome of Mucuna pruriens seed.</title>
        <authorList>
            <person name="Nnadi N.E."/>
            <person name="Vos R."/>
            <person name="Hasami M.H."/>
            <person name="Devisetty U.K."/>
            <person name="Aguiy J.C."/>
        </authorList>
    </citation>
    <scope>NUCLEOTIDE SEQUENCE [LARGE SCALE GENOMIC DNA]</scope>
    <source>
        <strain evidence="1">JCA_2017</strain>
    </source>
</reference>
<dbReference type="EMBL" id="QJKJ01011476">
    <property type="protein sequence ID" value="RDX71069.1"/>
    <property type="molecule type" value="Genomic_DNA"/>
</dbReference>
<organism evidence="1 2">
    <name type="scientific">Mucuna pruriens</name>
    <name type="common">Velvet bean</name>
    <name type="synonym">Dolichos pruriens</name>
    <dbReference type="NCBI Taxonomy" id="157652"/>
    <lineage>
        <taxon>Eukaryota</taxon>
        <taxon>Viridiplantae</taxon>
        <taxon>Streptophyta</taxon>
        <taxon>Embryophyta</taxon>
        <taxon>Tracheophyta</taxon>
        <taxon>Spermatophyta</taxon>
        <taxon>Magnoliopsida</taxon>
        <taxon>eudicotyledons</taxon>
        <taxon>Gunneridae</taxon>
        <taxon>Pentapetalae</taxon>
        <taxon>rosids</taxon>
        <taxon>fabids</taxon>
        <taxon>Fabales</taxon>
        <taxon>Fabaceae</taxon>
        <taxon>Papilionoideae</taxon>
        <taxon>50 kb inversion clade</taxon>
        <taxon>NPAAA clade</taxon>
        <taxon>indigoferoid/millettioid clade</taxon>
        <taxon>Phaseoleae</taxon>
        <taxon>Mucuna</taxon>
    </lineage>
</organism>
<feature type="non-terminal residue" evidence="1">
    <location>
        <position position="1"/>
    </location>
</feature>
<comment type="caution">
    <text evidence="1">The sequence shown here is derived from an EMBL/GenBank/DDBJ whole genome shotgun (WGS) entry which is preliminary data.</text>
</comment>
<keyword evidence="2" id="KW-1185">Reference proteome</keyword>
<accession>A0A371EYH3</accession>
<dbReference type="AlphaFoldDB" id="A0A371EYH3"/>
<proteinExistence type="predicted"/>
<name>A0A371EYH3_MUCPR</name>
<gene>
    <name evidence="1" type="ORF">CR513_49623</name>
</gene>
<evidence type="ECO:0000313" key="2">
    <source>
        <dbReference type="Proteomes" id="UP000257109"/>
    </source>
</evidence>
<evidence type="ECO:0000313" key="1">
    <source>
        <dbReference type="EMBL" id="RDX71069.1"/>
    </source>
</evidence>
<sequence length="228" mass="26366">MSPYQISTELTERLRNATWPITKLAKSRNYSCRSWKRCTWKLMRTPRSTKKRILRKEFRVGQKVLLFHSRLKLITGKLRRVLKPYYEGSNLSSNVGEVEIVELIELILKSEEKSCFARSQFRKESRLNQDEILQVDFILVRMKSSQPTPGPSNICMVTPKPNVDLKLDVDSHPSRLILTLEGLIPLRQMQAHAQILQFLIYPCAISPCIASFSRGDMAVELTWRCVAT</sequence>
<dbReference type="Proteomes" id="UP000257109">
    <property type="component" value="Unassembled WGS sequence"/>
</dbReference>
<protein>
    <submittedName>
        <fullName evidence="1">Uncharacterized protein</fullName>
    </submittedName>
</protein>